<evidence type="ECO:0000313" key="2">
    <source>
        <dbReference type="EMBL" id="AWM41919.1"/>
    </source>
</evidence>
<evidence type="ECO:0000313" key="3">
    <source>
        <dbReference type="Proteomes" id="UP000245802"/>
    </source>
</evidence>
<dbReference type="AlphaFoldDB" id="A0A2Z3H536"/>
<sequence>MIRRISPFQAILFLAICAASGCGGSQGNRDDSPRGVVNGKLVDNNKPFALDASKVPVPKGARSLPPGVSGALSIVFISSDTKESYTADVNADAGTFQVKGIDGKGIKAGRYRIAVTGRMGISPDTPDYFGGKFTPEKTQILRDVKAGDEVVIDVAKPQG</sequence>
<keyword evidence="1" id="KW-0732">Signal</keyword>
<name>A0A2Z3H536_9BACT</name>
<evidence type="ECO:0008006" key="4">
    <source>
        <dbReference type="Google" id="ProtNLM"/>
    </source>
</evidence>
<keyword evidence="3" id="KW-1185">Reference proteome</keyword>
<dbReference type="EMBL" id="CP025958">
    <property type="protein sequence ID" value="AWM41919.1"/>
    <property type="molecule type" value="Genomic_DNA"/>
</dbReference>
<reference evidence="2 3" key="1">
    <citation type="submission" date="2018-01" db="EMBL/GenBank/DDBJ databases">
        <title>G. obscuriglobus.</title>
        <authorList>
            <person name="Franke J."/>
            <person name="Blomberg W."/>
            <person name="Selmecki A."/>
        </authorList>
    </citation>
    <scope>NUCLEOTIDE SEQUENCE [LARGE SCALE GENOMIC DNA]</scope>
    <source>
        <strain evidence="2 3">DSM 5831</strain>
    </source>
</reference>
<gene>
    <name evidence="2" type="ORF">C1280_36285</name>
</gene>
<evidence type="ECO:0000256" key="1">
    <source>
        <dbReference type="SAM" id="SignalP"/>
    </source>
</evidence>
<accession>A0A2Z3H536</accession>
<feature type="signal peptide" evidence="1">
    <location>
        <begin position="1"/>
        <end position="21"/>
    </location>
</feature>
<dbReference type="KEGG" id="gog:C1280_36285"/>
<organism evidence="2 3">
    <name type="scientific">Gemmata obscuriglobus</name>
    <dbReference type="NCBI Taxonomy" id="114"/>
    <lineage>
        <taxon>Bacteria</taxon>
        <taxon>Pseudomonadati</taxon>
        <taxon>Planctomycetota</taxon>
        <taxon>Planctomycetia</taxon>
        <taxon>Gemmatales</taxon>
        <taxon>Gemmataceae</taxon>
        <taxon>Gemmata</taxon>
    </lineage>
</organism>
<feature type="chain" id="PRO_5016395788" description="Carboxypeptidase regulatory-like domain-containing protein" evidence="1">
    <location>
        <begin position="22"/>
        <end position="159"/>
    </location>
</feature>
<dbReference type="RefSeq" id="WP_010047093.1">
    <property type="nucleotide sequence ID" value="NZ_CP025958.1"/>
</dbReference>
<protein>
    <recommendedName>
        <fullName evidence="4">Carboxypeptidase regulatory-like domain-containing protein</fullName>
    </recommendedName>
</protein>
<dbReference type="PROSITE" id="PS51257">
    <property type="entry name" value="PROKAR_LIPOPROTEIN"/>
    <property type="match status" value="1"/>
</dbReference>
<dbReference type="Proteomes" id="UP000245802">
    <property type="component" value="Chromosome"/>
</dbReference>
<proteinExistence type="predicted"/>